<feature type="compositionally biased region" description="Basic and acidic residues" evidence="2">
    <location>
        <begin position="349"/>
        <end position="359"/>
    </location>
</feature>
<dbReference type="AlphaFoldDB" id="A0A8T1WL80"/>
<sequence>MERLRVKEAELQVKVESDFRHFSTETQRFQLWEESVRTQEANLESIVAQAMREKERAWQLERQQALQDIQTKQDELLDRERSLTTEFGTLKALKTQVTALQQEVAALEATLSKSGDNLRIAQNSVLQLEKDKQQLLEKVADLEVKTTKQSDLLGNADASNARLIAEKGTAKEELSRFRQKHAELKDQIKLLTAEVKSLHQQLLDLKLEEANAIVAERKKFMKLMDEERDQAQWKENEFLMKMREMQSRLAEREALAEKYQSQYDDEKVHVESLRHDVASLNSLLSQAQATINAKHAAPRDLASFRQQRGVTSNDSYGFNYAPERQTQGGNERTFMMKMMEMMANIQDVRGRSEGEEPDRSAIATPSIQKTRGVRPAVIAATTERPSDHDQEETKRLKEEQDRIEHELLEQREYERKEQARREEQEREIAEQHRQVEDKLTRMRQERAEEEERAEEQRKRRAAEEEARLQEDLARKRAALQEATEMHNKLAEQRLADDQRRLQEEQAFKERQLAEELKFNEEIEAKRRQQQLEDQNTARQKREKEAAEEEQRQQRIANEKQQRLGLEKAQEEGLQAARKKQEEEDRLREEERKQNEAENEERKVNEAAAQDKEQEEWHESSVEEQSTDLSQEESKSDTVGDEPFATSASLTGSPVQNVENEKSESEEMVHEDLGVVVELPSPETIGGPGLTAENAASPSLPEVPAKTPEEMEEERRIAAEEAKKKEDEAVMDVYRQRVLARKAAEKQRQLEQEAAAEAERKEEEERQRLSQLNDTSESDHELELSGGSFAESSAASNSDSF</sequence>
<dbReference type="Proteomes" id="UP000693981">
    <property type="component" value="Unassembled WGS sequence"/>
</dbReference>
<organism evidence="3 4">
    <name type="scientific">Phytophthora boehmeriae</name>
    <dbReference type="NCBI Taxonomy" id="109152"/>
    <lineage>
        <taxon>Eukaryota</taxon>
        <taxon>Sar</taxon>
        <taxon>Stramenopiles</taxon>
        <taxon>Oomycota</taxon>
        <taxon>Peronosporomycetes</taxon>
        <taxon>Peronosporales</taxon>
        <taxon>Peronosporaceae</taxon>
        <taxon>Phytophthora</taxon>
    </lineage>
</organism>
<keyword evidence="1" id="KW-0175">Coiled coil</keyword>
<feature type="compositionally biased region" description="Basic and acidic residues" evidence="2">
    <location>
        <begin position="658"/>
        <end position="672"/>
    </location>
</feature>
<protein>
    <submittedName>
        <fullName evidence="3">Uncharacterized protein</fullName>
    </submittedName>
</protein>
<feature type="compositionally biased region" description="Basic and acidic residues" evidence="2">
    <location>
        <begin position="454"/>
        <end position="474"/>
    </location>
</feature>
<name>A0A8T1WL80_9STRA</name>
<dbReference type="EMBL" id="JAGDFL010000257">
    <property type="protein sequence ID" value="KAG7394657.1"/>
    <property type="molecule type" value="Genomic_DNA"/>
</dbReference>
<feature type="region of interest" description="Disordered" evidence="2">
    <location>
        <begin position="741"/>
        <end position="800"/>
    </location>
</feature>
<feature type="compositionally biased region" description="Basic and acidic residues" evidence="2">
    <location>
        <begin position="578"/>
        <end position="620"/>
    </location>
</feature>
<reference evidence="3" key="1">
    <citation type="submission" date="2021-02" db="EMBL/GenBank/DDBJ databases">
        <authorList>
            <person name="Palmer J.M."/>
        </authorList>
    </citation>
    <scope>NUCLEOTIDE SEQUENCE</scope>
    <source>
        <strain evidence="3">SCRP23</strain>
    </source>
</reference>
<comment type="caution">
    <text evidence="3">The sequence shown here is derived from an EMBL/GenBank/DDBJ whole genome shotgun (WGS) entry which is preliminary data.</text>
</comment>
<feature type="compositionally biased region" description="Basic and acidic residues" evidence="2">
    <location>
        <begin position="539"/>
        <end position="570"/>
    </location>
</feature>
<gene>
    <name evidence="3" type="ORF">PHYBOEH_004855</name>
</gene>
<feature type="compositionally biased region" description="Low complexity" evidence="2">
    <location>
        <begin position="783"/>
        <end position="800"/>
    </location>
</feature>
<feature type="compositionally biased region" description="Basic and acidic residues" evidence="2">
    <location>
        <begin position="384"/>
        <end position="446"/>
    </location>
</feature>
<feature type="compositionally biased region" description="Basic and acidic residues" evidence="2">
    <location>
        <begin position="483"/>
        <end position="493"/>
    </location>
</feature>
<accession>A0A8T1WL80</accession>
<feature type="compositionally biased region" description="Basic and acidic residues" evidence="2">
    <location>
        <begin position="706"/>
        <end position="722"/>
    </location>
</feature>
<feature type="region of interest" description="Disordered" evidence="2">
    <location>
        <begin position="349"/>
        <end position="493"/>
    </location>
</feature>
<feature type="coiled-coil region" evidence="1">
    <location>
        <begin position="90"/>
        <end position="208"/>
    </location>
</feature>
<feature type="compositionally biased region" description="Polar residues" evidence="2">
    <location>
        <begin position="645"/>
        <end position="657"/>
    </location>
</feature>
<feature type="coiled-coil region" evidence="1">
    <location>
        <begin position="242"/>
        <end position="290"/>
    </location>
</feature>
<evidence type="ECO:0000313" key="3">
    <source>
        <dbReference type="EMBL" id="KAG7394657.1"/>
    </source>
</evidence>
<proteinExistence type="predicted"/>
<evidence type="ECO:0000313" key="4">
    <source>
        <dbReference type="Proteomes" id="UP000693981"/>
    </source>
</evidence>
<keyword evidence="4" id="KW-1185">Reference proteome</keyword>
<dbReference type="OrthoDB" id="206339at2759"/>
<evidence type="ECO:0000256" key="1">
    <source>
        <dbReference type="SAM" id="Coils"/>
    </source>
</evidence>
<feature type="compositionally biased region" description="Basic and acidic residues" evidence="2">
    <location>
        <begin position="741"/>
        <end position="767"/>
    </location>
</feature>
<feature type="region of interest" description="Disordered" evidence="2">
    <location>
        <begin position="526"/>
        <end position="722"/>
    </location>
</feature>
<evidence type="ECO:0000256" key="2">
    <source>
        <dbReference type="SAM" id="MobiDB-lite"/>
    </source>
</evidence>